<evidence type="ECO:0000256" key="2">
    <source>
        <dbReference type="SAM" id="SignalP"/>
    </source>
</evidence>
<dbReference type="OrthoDB" id="10628469at2759"/>
<dbReference type="AlphaFoldDB" id="A0A5N5CVN8"/>
<feature type="signal peptide" evidence="2">
    <location>
        <begin position="1"/>
        <end position="19"/>
    </location>
</feature>
<dbReference type="EMBL" id="VCHE01000196">
    <property type="protein sequence ID" value="KAB2569408.1"/>
    <property type="molecule type" value="Genomic_DNA"/>
</dbReference>
<proteinExistence type="predicted"/>
<evidence type="ECO:0000256" key="1">
    <source>
        <dbReference type="SAM" id="MobiDB-lite"/>
    </source>
</evidence>
<protein>
    <submittedName>
        <fullName evidence="3">Uncharacterized protein</fullName>
    </submittedName>
</protein>
<evidence type="ECO:0000313" key="4">
    <source>
        <dbReference type="Proteomes" id="UP000325902"/>
    </source>
</evidence>
<keyword evidence="2" id="KW-0732">Signal</keyword>
<gene>
    <name evidence="3" type="ORF">DBV05_g11910</name>
</gene>
<feature type="compositionally biased region" description="Low complexity" evidence="1">
    <location>
        <begin position="47"/>
        <end position="63"/>
    </location>
</feature>
<comment type="caution">
    <text evidence="3">The sequence shown here is derived from an EMBL/GenBank/DDBJ whole genome shotgun (WGS) entry which is preliminary data.</text>
</comment>
<feature type="chain" id="PRO_5024971962" evidence="2">
    <location>
        <begin position="20"/>
        <end position="261"/>
    </location>
</feature>
<name>A0A5N5CVN8_9PEZI</name>
<organism evidence="3 4">
    <name type="scientific">Lasiodiplodia theobromae</name>
    <dbReference type="NCBI Taxonomy" id="45133"/>
    <lineage>
        <taxon>Eukaryota</taxon>
        <taxon>Fungi</taxon>
        <taxon>Dikarya</taxon>
        <taxon>Ascomycota</taxon>
        <taxon>Pezizomycotina</taxon>
        <taxon>Dothideomycetes</taxon>
        <taxon>Dothideomycetes incertae sedis</taxon>
        <taxon>Botryosphaeriales</taxon>
        <taxon>Botryosphaeriaceae</taxon>
        <taxon>Lasiodiplodia</taxon>
    </lineage>
</organism>
<evidence type="ECO:0000313" key="3">
    <source>
        <dbReference type="EMBL" id="KAB2569408.1"/>
    </source>
</evidence>
<dbReference type="Proteomes" id="UP000325902">
    <property type="component" value="Unassembled WGS sequence"/>
</dbReference>
<reference evidence="3 4" key="1">
    <citation type="journal article" date="2019" name="Sci. Rep.">
        <title>A multi-omics analysis of the grapevine pathogen Lasiodiplodia theobromae reveals that temperature affects the expression of virulence- and pathogenicity-related genes.</title>
        <authorList>
            <person name="Felix C."/>
            <person name="Meneses R."/>
            <person name="Goncalves M.F.M."/>
            <person name="Tilleman L."/>
            <person name="Duarte A.S."/>
            <person name="Jorrin-Novo J.V."/>
            <person name="Van de Peer Y."/>
            <person name="Deforce D."/>
            <person name="Van Nieuwerburgh F."/>
            <person name="Esteves A.C."/>
            <person name="Alves A."/>
        </authorList>
    </citation>
    <scope>NUCLEOTIDE SEQUENCE [LARGE SCALE GENOMIC DNA]</scope>
    <source>
        <strain evidence="3 4">LA-SOL3</strain>
    </source>
</reference>
<keyword evidence="4" id="KW-1185">Reference proteome</keyword>
<feature type="region of interest" description="Disordered" evidence="1">
    <location>
        <begin position="45"/>
        <end position="72"/>
    </location>
</feature>
<accession>A0A5N5CVN8</accession>
<sequence>MHTALLIVSLLFQATFTSAARGPRLNPLQGAGSIANFGSKLSNNRKPTSISAPSLSIPSGSSPITPPPQTAASSILAAPSSAWDPAGKDLAEELSDLFLGSDSSSSSSSSAAASSGANTASCDDLCTTCASALETFSLCASVSGDAFVSGDADEVATCLCNDWIADVQTYSWVGPQFDAPYASCVQHVRTEAGVESDVVSSWSAMDGFCSKVSASWWAQRAMMQTTMPVETAGSTAAPTSKGSGGLEVEGALVSGVFETSR</sequence>